<dbReference type="OrthoDB" id="9757917at2"/>
<keyword evidence="5" id="KW-1185">Reference proteome</keyword>
<dbReference type="InterPro" id="IPR027417">
    <property type="entry name" value="P-loop_NTPase"/>
</dbReference>
<gene>
    <name evidence="4" type="ORF">CXP39_01935</name>
</gene>
<dbReference type="KEGG" id="msyr:CXP39_01935"/>
<dbReference type="EMBL" id="CP025257">
    <property type="protein sequence ID" value="AUF83551.1"/>
    <property type="molecule type" value="Genomic_DNA"/>
</dbReference>
<dbReference type="CDD" id="cd18808">
    <property type="entry name" value="SF1_C_Upf1"/>
    <property type="match status" value="1"/>
</dbReference>
<dbReference type="InterPro" id="IPR011335">
    <property type="entry name" value="Restrct_endonuc-II-like"/>
</dbReference>
<dbReference type="Proteomes" id="UP000233419">
    <property type="component" value="Chromosome"/>
</dbReference>
<protein>
    <recommendedName>
        <fullName evidence="6">DUF559 domain-containing protein</fullName>
    </recommendedName>
</protein>
<dbReference type="SUPFAM" id="SSF52540">
    <property type="entry name" value="P-loop containing nucleoside triphosphate hydrolases"/>
    <property type="match status" value="1"/>
</dbReference>
<sequence>MESKTLIKEFKTRLLSTNRRGSIYYNSFIKRSSTINLFKFQKFKILVDEKTLKNSIDENIIKIDFRLVTSEPNSKEFAKINSYVKELKTIISKNKLLISERNQDCFFIGKYFIEGMLSKNDKDYFRAPLFLQKIIVEKENLKEFSLKIENEVIFNNALMNLLAQKNSIKWNFYEYNSEDFKSKELSEKNIAKLLNQAGIKLINEYNEISKIFNNEYEDISSSSKNEEVSKFLNSKKVGLYAYPIPITAIGLYDLAASNILAAYEIIENDIDFFEKLAAEEYDSLIKAKEVTEKDIKTISVLDYSQKSAVLNSLKESSFIFGPPGTGKSQTIVNLIANILYKDNKALFITEKKVASTVVYDKLKKLNEFTLMLHNNEKAKDVHQKVANLYYKIQRLIQNDEYLEVDFDDYDEQIIDIFNNVKKYKNLMNTDEGKKYIRFLRDISQDTNNNSVKYENNLFFEIETDLNVITKSSFWKDLKNIENLFNVSYSYKNFWNSIITQNTSMPKFIFNKKGYNKISTKVSLFKIKKYKLFLNSSEFKEYEQKIKAFSYKHEIENIHKLMKLIEILLESNLKLNDLTIKQIFVNYFEKKNSDDLNFFDSNWNHRLQTLFKNKAKSDLNGIYNQHINNIVKTIKTKEYNDIETNTNRSMAALFNKMGRNIESVKNHIRLTTWFKNYYPIIETMFPIIIASPESISNHRLLPIDKEEFDYCIFDEASQIFTEKCLPAMYRAKKYIISGDDKQLAPSSFFQSRTNIENETSEDITNFEEDIVNFSNQTSLIDFAKGKYRKFMLSFHYRSRFEELIQFSNHKYYEGNLNVVSDPTFEKKPIEVINVSGERINRLNAVEADEVIKLVKNIVKNNSEKSIGIITFNSEQQKLIEDKIEILASQNVDIYNSYKLKENGENLFIKNIENVQGDERDIIVFSVGFARDENGSFRNHFGPINTEGGERRLNVAITRAKEKMYVIKSINSDLINANPDSTGAVHFKQFLEYCEKLQKPEGFYSDEVQILLKNQTSVAKSDTDQLEFDSHFEEEVYDAVNKILPPELSLKTQIECSGFKIDQAIYDERFNKYILAIECDGWAFHSSEYQRQRDIERQIFLENRGWKFKRILSTQWWNKNSYIKESFLDSIKEEIMEYLKSTN</sequence>
<evidence type="ECO:0000313" key="4">
    <source>
        <dbReference type="EMBL" id="AUF83551.1"/>
    </source>
</evidence>
<evidence type="ECO:0000259" key="1">
    <source>
        <dbReference type="Pfam" id="PF13086"/>
    </source>
</evidence>
<evidence type="ECO:0008006" key="6">
    <source>
        <dbReference type="Google" id="ProtNLM"/>
    </source>
</evidence>
<feature type="domain" description="DNA2/NAM7 helicase-like C-terminal" evidence="2">
    <location>
        <begin position="785"/>
        <end position="965"/>
    </location>
</feature>
<dbReference type="Gene3D" id="3.40.50.300">
    <property type="entry name" value="P-loop containing nucleotide triphosphate hydrolases"/>
    <property type="match status" value="3"/>
</dbReference>
<dbReference type="Pfam" id="PF13087">
    <property type="entry name" value="AAA_12"/>
    <property type="match status" value="1"/>
</dbReference>
<organism evidence="4 5">
    <name type="scientific">Mesoplasma syrphidae</name>
    <dbReference type="NCBI Taxonomy" id="225999"/>
    <lineage>
        <taxon>Bacteria</taxon>
        <taxon>Bacillati</taxon>
        <taxon>Mycoplasmatota</taxon>
        <taxon>Mollicutes</taxon>
        <taxon>Entomoplasmatales</taxon>
        <taxon>Entomoplasmataceae</taxon>
        <taxon>Mesoplasma</taxon>
    </lineage>
</organism>
<dbReference type="InterPro" id="IPR045055">
    <property type="entry name" value="DNA2/NAM7-like"/>
</dbReference>
<dbReference type="InterPro" id="IPR047187">
    <property type="entry name" value="SF1_C_Upf1"/>
</dbReference>
<name>A0A2K9BJV2_9MOLU</name>
<dbReference type="InterPro" id="IPR049468">
    <property type="entry name" value="Restrct_endonuc-II-like_dom"/>
</dbReference>
<dbReference type="RefSeq" id="WP_027048096.1">
    <property type="nucleotide sequence ID" value="NZ_CP025257.1"/>
</dbReference>
<reference evidence="4 5" key="1">
    <citation type="submission" date="2017-12" db="EMBL/GenBank/DDBJ databases">
        <title>Mesoplasma syrphidae YJS, Complete Genome.</title>
        <authorList>
            <person name="Knight T.F."/>
            <person name="Citino T."/>
            <person name="Rubinstein R."/>
            <person name="Neuschaefer Z."/>
        </authorList>
    </citation>
    <scope>NUCLEOTIDE SEQUENCE [LARGE SCALE GENOMIC DNA]</scope>
    <source>
        <strain evidence="4 5">YJS</strain>
    </source>
</reference>
<dbReference type="GO" id="GO:0004386">
    <property type="term" value="F:helicase activity"/>
    <property type="evidence" value="ECO:0007669"/>
    <property type="project" value="InterPro"/>
</dbReference>
<dbReference type="InterPro" id="IPR041677">
    <property type="entry name" value="DNA2/NAM7_AAA_11"/>
</dbReference>
<evidence type="ECO:0000313" key="5">
    <source>
        <dbReference type="Proteomes" id="UP000233419"/>
    </source>
</evidence>
<feature type="domain" description="DNA2/NAM7 helicase helicase" evidence="1">
    <location>
        <begin position="301"/>
        <end position="744"/>
    </location>
</feature>
<dbReference type="SUPFAM" id="SSF52980">
    <property type="entry name" value="Restriction endonuclease-like"/>
    <property type="match status" value="1"/>
</dbReference>
<dbReference type="Gene3D" id="3.40.960.10">
    <property type="entry name" value="VSR Endonuclease"/>
    <property type="match status" value="1"/>
</dbReference>
<dbReference type="Pfam" id="PF18741">
    <property type="entry name" value="MTES_1575"/>
    <property type="match status" value="1"/>
</dbReference>
<dbReference type="PANTHER" id="PTHR10887">
    <property type="entry name" value="DNA2/NAM7 HELICASE FAMILY"/>
    <property type="match status" value="1"/>
</dbReference>
<accession>A0A2K9BJV2</accession>
<evidence type="ECO:0000259" key="2">
    <source>
        <dbReference type="Pfam" id="PF13087"/>
    </source>
</evidence>
<proteinExistence type="predicted"/>
<dbReference type="Pfam" id="PF13086">
    <property type="entry name" value="AAA_11"/>
    <property type="match status" value="1"/>
</dbReference>
<feature type="domain" description="Restriction endonuclease type II-like" evidence="3">
    <location>
        <begin position="1030"/>
        <end position="1125"/>
    </location>
</feature>
<dbReference type="AlphaFoldDB" id="A0A2K9BJV2"/>
<dbReference type="InterPro" id="IPR041679">
    <property type="entry name" value="DNA2/NAM7-like_C"/>
</dbReference>
<evidence type="ECO:0000259" key="3">
    <source>
        <dbReference type="Pfam" id="PF18741"/>
    </source>
</evidence>